<feature type="compositionally biased region" description="Basic and acidic residues" evidence="1">
    <location>
        <begin position="142"/>
        <end position="162"/>
    </location>
</feature>
<gene>
    <name evidence="2" type="primary">SVEP1</name>
    <name evidence="2" type="ORF">SPIL2461_LOCUS5459</name>
</gene>
<name>A0A812ME76_SYMPI</name>
<dbReference type="AlphaFoldDB" id="A0A812ME76"/>
<comment type="caution">
    <text evidence="2">The sequence shown here is derived from an EMBL/GenBank/DDBJ whole genome shotgun (WGS) entry which is preliminary data.</text>
</comment>
<dbReference type="EMBL" id="CAJNIZ010007714">
    <property type="protein sequence ID" value="CAE7260666.1"/>
    <property type="molecule type" value="Genomic_DNA"/>
</dbReference>
<reference evidence="2" key="1">
    <citation type="submission" date="2021-02" db="EMBL/GenBank/DDBJ databases">
        <authorList>
            <person name="Dougan E. K."/>
            <person name="Rhodes N."/>
            <person name="Thang M."/>
            <person name="Chan C."/>
        </authorList>
    </citation>
    <scope>NUCLEOTIDE SEQUENCE</scope>
</reference>
<accession>A0A812ME76</accession>
<sequence>VSLAKAVRASLLHFGSAVQRQVLVKALSEFATLWLDEFEQKYLSADAVQILCALATAARHVPPKTPKRLVYRKWKNEVETLLEHVGITDHRERKWHAAPEEILEVTQRLAKLGSKDSVRLVEAVQEVLRFEKRRRPLPAKAPKPEDAKDELPSDSRGLEHNRPEEPVCFDSVLVPQDAELQSLAVPTLKEACYPATRPYGMACSLATLVQGATTEAPEDIVPLPKVEVREQALRVPVEYMTFLRGK</sequence>
<evidence type="ECO:0000313" key="3">
    <source>
        <dbReference type="Proteomes" id="UP000649617"/>
    </source>
</evidence>
<feature type="region of interest" description="Disordered" evidence="1">
    <location>
        <begin position="135"/>
        <end position="162"/>
    </location>
</feature>
<dbReference type="Proteomes" id="UP000649617">
    <property type="component" value="Unassembled WGS sequence"/>
</dbReference>
<proteinExistence type="predicted"/>
<evidence type="ECO:0000256" key="1">
    <source>
        <dbReference type="SAM" id="MobiDB-lite"/>
    </source>
</evidence>
<dbReference type="OrthoDB" id="482541at2759"/>
<feature type="non-terminal residue" evidence="2">
    <location>
        <position position="1"/>
    </location>
</feature>
<keyword evidence="3" id="KW-1185">Reference proteome</keyword>
<protein>
    <submittedName>
        <fullName evidence="2">SVEP1 protein</fullName>
    </submittedName>
</protein>
<organism evidence="2 3">
    <name type="scientific">Symbiodinium pilosum</name>
    <name type="common">Dinoflagellate</name>
    <dbReference type="NCBI Taxonomy" id="2952"/>
    <lineage>
        <taxon>Eukaryota</taxon>
        <taxon>Sar</taxon>
        <taxon>Alveolata</taxon>
        <taxon>Dinophyceae</taxon>
        <taxon>Suessiales</taxon>
        <taxon>Symbiodiniaceae</taxon>
        <taxon>Symbiodinium</taxon>
    </lineage>
</organism>
<evidence type="ECO:0000313" key="2">
    <source>
        <dbReference type="EMBL" id="CAE7260666.1"/>
    </source>
</evidence>